<name>A0A2P1PUZ8_9GAMM</name>
<gene>
    <name evidence="3" type="ORF">C7S18_16415</name>
</gene>
<keyword evidence="2" id="KW-0732">Signal</keyword>
<protein>
    <recommendedName>
        <fullName evidence="5">DUF1176 domain-containing protein</fullName>
    </recommendedName>
</protein>
<accession>A0A2P1PUZ8</accession>
<evidence type="ECO:0008006" key="5">
    <source>
        <dbReference type="Google" id="ProtNLM"/>
    </source>
</evidence>
<evidence type="ECO:0000256" key="2">
    <source>
        <dbReference type="SAM" id="SignalP"/>
    </source>
</evidence>
<dbReference type="OrthoDB" id="6183301at2"/>
<evidence type="ECO:0000313" key="3">
    <source>
        <dbReference type="EMBL" id="AVP98673.1"/>
    </source>
</evidence>
<evidence type="ECO:0000256" key="1">
    <source>
        <dbReference type="SAM" id="MobiDB-lite"/>
    </source>
</evidence>
<feature type="region of interest" description="Disordered" evidence="1">
    <location>
        <begin position="357"/>
        <end position="377"/>
    </location>
</feature>
<dbReference type="AlphaFoldDB" id="A0A2P1PUZ8"/>
<feature type="signal peptide" evidence="2">
    <location>
        <begin position="1"/>
        <end position="19"/>
    </location>
</feature>
<sequence length="377" mass="41165">MRWQLLAIGLCVWSSSILAAPFGSGQYGEGWNVAVDPDDGRLTADLTIGSDATHPACRLYVFGEPVSGGSYQLAAVGPDAKTVHAGQATVTTDGGAIRIELPTVPPECHSVAESLQQGIQRQLTAAKPWRGVRWVAAERAYFHREADDSTRRKAYVVRGDALAYTKETAAFVEAEYLKSGSTTRGWVSWADLGAMRPTAQGRTANRFPRLSEPATSAERAAWRQVLHWADHNEEHFQASMGDAATDGGIQPLLSIGSTRVLRISFGFAAYQEIFGYALIDDALGEARMLTLKGFPPDADVPYSEIFGFDSYNANDQIVQVFSKSRGMGDCGRVLQYTLQDGGLQLLQWRMRECGDEIDEGDIDTDSWPVQSGDPDQY</sequence>
<dbReference type="EMBL" id="CP027860">
    <property type="protein sequence ID" value="AVP98673.1"/>
    <property type="molecule type" value="Genomic_DNA"/>
</dbReference>
<reference evidence="3 4" key="1">
    <citation type="submission" date="2018-03" db="EMBL/GenBank/DDBJ databases">
        <title>Ahniella affigens gen. nov., sp. nov., a gammaproteobacterium isolated from sandy soil near a stream.</title>
        <authorList>
            <person name="Ko Y."/>
            <person name="Kim J.-H."/>
        </authorList>
    </citation>
    <scope>NUCLEOTIDE SEQUENCE [LARGE SCALE GENOMIC DNA]</scope>
    <source>
        <strain evidence="3 4">D13</strain>
    </source>
</reference>
<dbReference type="RefSeq" id="WP_106892593.1">
    <property type="nucleotide sequence ID" value="NZ_CP027860.1"/>
</dbReference>
<keyword evidence="4" id="KW-1185">Reference proteome</keyword>
<organism evidence="3 4">
    <name type="scientific">Ahniella affigens</name>
    <dbReference type="NCBI Taxonomy" id="2021234"/>
    <lineage>
        <taxon>Bacteria</taxon>
        <taxon>Pseudomonadati</taxon>
        <taxon>Pseudomonadota</taxon>
        <taxon>Gammaproteobacteria</taxon>
        <taxon>Lysobacterales</taxon>
        <taxon>Rhodanobacteraceae</taxon>
        <taxon>Ahniella</taxon>
    </lineage>
</organism>
<feature type="chain" id="PRO_5015134825" description="DUF1176 domain-containing protein" evidence="2">
    <location>
        <begin position="20"/>
        <end position="377"/>
    </location>
</feature>
<proteinExistence type="predicted"/>
<dbReference type="Proteomes" id="UP000241074">
    <property type="component" value="Chromosome"/>
</dbReference>
<reference evidence="3 4" key="2">
    <citation type="submission" date="2018-03" db="EMBL/GenBank/DDBJ databases">
        <authorList>
            <person name="Keele B.F."/>
        </authorList>
    </citation>
    <scope>NUCLEOTIDE SEQUENCE [LARGE SCALE GENOMIC DNA]</scope>
    <source>
        <strain evidence="3 4">D13</strain>
    </source>
</reference>
<evidence type="ECO:0000313" key="4">
    <source>
        <dbReference type="Proteomes" id="UP000241074"/>
    </source>
</evidence>
<dbReference type="KEGG" id="xba:C7S18_16415"/>